<proteinExistence type="predicted"/>
<reference evidence="1" key="1">
    <citation type="journal article" date="2023" name="bioRxiv">
        <title>Improved chromosome-level genome assembly for marigold (Tagetes erecta).</title>
        <authorList>
            <person name="Jiang F."/>
            <person name="Yuan L."/>
            <person name="Wang S."/>
            <person name="Wang H."/>
            <person name="Xu D."/>
            <person name="Wang A."/>
            <person name="Fan W."/>
        </authorList>
    </citation>
    <scope>NUCLEOTIDE SEQUENCE</scope>
    <source>
        <strain evidence="1">WSJ</strain>
        <tissue evidence="1">Leaf</tissue>
    </source>
</reference>
<dbReference type="EMBL" id="JAUHHV010000004">
    <property type="protein sequence ID" value="KAK1427261.1"/>
    <property type="molecule type" value="Genomic_DNA"/>
</dbReference>
<dbReference type="Proteomes" id="UP001229421">
    <property type="component" value="Unassembled WGS sequence"/>
</dbReference>
<evidence type="ECO:0000313" key="2">
    <source>
        <dbReference type="Proteomes" id="UP001229421"/>
    </source>
</evidence>
<evidence type="ECO:0000313" key="1">
    <source>
        <dbReference type="EMBL" id="KAK1427261.1"/>
    </source>
</evidence>
<dbReference type="AlphaFoldDB" id="A0AAD8P047"/>
<name>A0AAD8P047_TARER</name>
<comment type="caution">
    <text evidence="1">The sequence shown here is derived from an EMBL/GenBank/DDBJ whole genome shotgun (WGS) entry which is preliminary data.</text>
</comment>
<accession>A0AAD8P047</accession>
<protein>
    <submittedName>
        <fullName evidence="1">Uncharacterized protein</fullName>
    </submittedName>
</protein>
<sequence>MATTTRNLADQLATIAARLDVILASLKADVEEIKVQMIGDGCSIEESNGGLRNTVAEESQESKHDPLHQLGSKTDYVNKTSGVSGIAGCYNALFQVQLIYKRICPDSFTNKANWTMIFVCSSRTSHFLKTIVAYTAKLTSSASYNSHL</sequence>
<keyword evidence="2" id="KW-1185">Reference proteome</keyword>
<organism evidence="1 2">
    <name type="scientific">Tagetes erecta</name>
    <name type="common">African marigold</name>
    <dbReference type="NCBI Taxonomy" id="13708"/>
    <lineage>
        <taxon>Eukaryota</taxon>
        <taxon>Viridiplantae</taxon>
        <taxon>Streptophyta</taxon>
        <taxon>Embryophyta</taxon>
        <taxon>Tracheophyta</taxon>
        <taxon>Spermatophyta</taxon>
        <taxon>Magnoliopsida</taxon>
        <taxon>eudicotyledons</taxon>
        <taxon>Gunneridae</taxon>
        <taxon>Pentapetalae</taxon>
        <taxon>asterids</taxon>
        <taxon>campanulids</taxon>
        <taxon>Asterales</taxon>
        <taxon>Asteraceae</taxon>
        <taxon>Asteroideae</taxon>
        <taxon>Heliantheae alliance</taxon>
        <taxon>Tageteae</taxon>
        <taxon>Tagetes</taxon>
    </lineage>
</organism>
<gene>
    <name evidence="1" type="ORF">QVD17_15944</name>
</gene>